<proteinExistence type="predicted"/>
<feature type="coiled-coil region" evidence="1">
    <location>
        <begin position="6"/>
        <end position="145"/>
    </location>
</feature>
<evidence type="ECO:0000313" key="2">
    <source>
        <dbReference type="EnsemblMetazoa" id="ACUA023214-PA"/>
    </source>
</evidence>
<keyword evidence="1" id="KW-0175">Coiled coil</keyword>
<reference evidence="3" key="1">
    <citation type="submission" date="2013-09" db="EMBL/GenBank/DDBJ databases">
        <title>The Genome Sequence of Anopheles culicifacies species A.</title>
        <authorList>
            <consortium name="The Broad Institute Genomics Platform"/>
            <person name="Neafsey D.E."/>
            <person name="Besansky N."/>
            <person name="Howell P."/>
            <person name="Walton C."/>
            <person name="Young S.K."/>
            <person name="Zeng Q."/>
            <person name="Gargeya S."/>
            <person name="Fitzgerald M."/>
            <person name="Haas B."/>
            <person name="Abouelleil A."/>
            <person name="Allen A.W."/>
            <person name="Alvarado L."/>
            <person name="Arachchi H.M."/>
            <person name="Berlin A.M."/>
            <person name="Chapman S.B."/>
            <person name="Gainer-Dewar J."/>
            <person name="Goldberg J."/>
            <person name="Griggs A."/>
            <person name="Gujja S."/>
            <person name="Hansen M."/>
            <person name="Howarth C."/>
            <person name="Imamovic A."/>
            <person name="Ireland A."/>
            <person name="Larimer J."/>
            <person name="McCowan C."/>
            <person name="Murphy C."/>
            <person name="Pearson M."/>
            <person name="Poon T.W."/>
            <person name="Priest M."/>
            <person name="Roberts A."/>
            <person name="Saif S."/>
            <person name="Shea T."/>
            <person name="Sisk P."/>
            <person name="Sykes S."/>
            <person name="Wortman J."/>
            <person name="Nusbaum C."/>
            <person name="Birren B."/>
        </authorList>
    </citation>
    <scope>NUCLEOTIDE SEQUENCE [LARGE SCALE GENOMIC DNA]</scope>
    <source>
        <strain evidence="3">A-37</strain>
    </source>
</reference>
<sequence>MLREENTKLRGRNEQIKEELERLQANVSSQQSRESRSENAVADLKRQLGELHSKLKIAQKQRSELEAELEAEKNICHTKKHALQLTTDELANASAVINNLNKENVKLQSKVDLRTEIAMRQEKMLLEKEKQIMELSNTVAAIEQEHVKNKSSNEEHAETVRRIKETTDIIEEKYRKRAFTVSSKALS</sequence>
<dbReference type="EnsemblMetazoa" id="ACUA023214-RA">
    <property type="protein sequence ID" value="ACUA023214-PA"/>
    <property type="gene ID" value="ACUA023214"/>
</dbReference>
<reference evidence="2" key="2">
    <citation type="submission" date="2020-05" db="UniProtKB">
        <authorList>
            <consortium name="EnsemblMetazoa"/>
        </authorList>
    </citation>
    <scope>IDENTIFICATION</scope>
    <source>
        <strain evidence="2">A-37</strain>
    </source>
</reference>
<dbReference type="STRING" id="139723.A0A182MPJ2"/>
<dbReference type="Proteomes" id="UP000075883">
    <property type="component" value="Unassembled WGS sequence"/>
</dbReference>
<protein>
    <submittedName>
        <fullName evidence="2">Uncharacterized protein</fullName>
    </submittedName>
</protein>
<organism evidence="2 3">
    <name type="scientific">Anopheles culicifacies</name>
    <dbReference type="NCBI Taxonomy" id="139723"/>
    <lineage>
        <taxon>Eukaryota</taxon>
        <taxon>Metazoa</taxon>
        <taxon>Ecdysozoa</taxon>
        <taxon>Arthropoda</taxon>
        <taxon>Hexapoda</taxon>
        <taxon>Insecta</taxon>
        <taxon>Pterygota</taxon>
        <taxon>Neoptera</taxon>
        <taxon>Endopterygota</taxon>
        <taxon>Diptera</taxon>
        <taxon>Nematocera</taxon>
        <taxon>Culicoidea</taxon>
        <taxon>Culicidae</taxon>
        <taxon>Anophelinae</taxon>
        <taxon>Anopheles</taxon>
        <taxon>culicifacies species complex</taxon>
    </lineage>
</organism>
<dbReference type="VEuPathDB" id="VectorBase:ACUA023214"/>
<evidence type="ECO:0000313" key="3">
    <source>
        <dbReference type="Proteomes" id="UP000075883"/>
    </source>
</evidence>
<keyword evidence="3" id="KW-1185">Reference proteome</keyword>
<name>A0A182MPJ2_9DIPT</name>
<dbReference type="AlphaFoldDB" id="A0A182MPJ2"/>
<accession>A0A182MPJ2</accession>
<dbReference type="EMBL" id="AXCM01000057">
    <property type="status" value="NOT_ANNOTATED_CDS"/>
    <property type="molecule type" value="Genomic_DNA"/>
</dbReference>
<evidence type="ECO:0000256" key="1">
    <source>
        <dbReference type="SAM" id="Coils"/>
    </source>
</evidence>